<dbReference type="AlphaFoldDB" id="A0A7J7NEI8"/>
<dbReference type="Proteomes" id="UP000541444">
    <property type="component" value="Unassembled WGS sequence"/>
</dbReference>
<dbReference type="PANTHER" id="PTHR21726">
    <property type="entry name" value="PHOSPHATIDYLINOSITOL N-ACETYLGLUCOSAMINYLTRANSFERASE SUBUNIT P DOWN SYNDROME CRITICAL REGION PROTEIN 5 -RELATED"/>
    <property type="match status" value="1"/>
</dbReference>
<proteinExistence type="predicted"/>
<comment type="caution">
    <text evidence="2">The sequence shown here is derived from an EMBL/GenBank/DDBJ whole genome shotgun (WGS) entry which is preliminary data.</text>
</comment>
<keyword evidence="3" id="KW-1185">Reference proteome</keyword>
<gene>
    <name evidence="2" type="ORF">GIB67_021865</name>
</gene>
<dbReference type="PANTHER" id="PTHR21726:SF29">
    <property type="entry name" value="EXPRESSED PROTEIN"/>
    <property type="match status" value="1"/>
</dbReference>
<evidence type="ECO:0000313" key="2">
    <source>
        <dbReference type="EMBL" id="KAF6165595.1"/>
    </source>
</evidence>
<evidence type="ECO:0000313" key="3">
    <source>
        <dbReference type="Proteomes" id="UP000541444"/>
    </source>
</evidence>
<organism evidence="2 3">
    <name type="scientific">Kingdonia uniflora</name>
    <dbReference type="NCBI Taxonomy" id="39325"/>
    <lineage>
        <taxon>Eukaryota</taxon>
        <taxon>Viridiplantae</taxon>
        <taxon>Streptophyta</taxon>
        <taxon>Embryophyta</taxon>
        <taxon>Tracheophyta</taxon>
        <taxon>Spermatophyta</taxon>
        <taxon>Magnoliopsida</taxon>
        <taxon>Ranunculales</taxon>
        <taxon>Circaeasteraceae</taxon>
        <taxon>Kingdonia</taxon>
    </lineage>
</organism>
<accession>A0A7J7NEI8</accession>
<dbReference type="Pfam" id="PF14309">
    <property type="entry name" value="DUF4378"/>
    <property type="match status" value="1"/>
</dbReference>
<sequence length="255" mass="29057">MEGCSSSNVEIIKELCNRHPSPISILEPSFSSESYISADSEDNSNRNIGNKQCSSSQAQLVDAETELSDSASSTCTEVACGKHVTRLGMVDDNVSDKKLKYVREILSKPELMFKDLSFGETGEVINYRLFERLETTWSRSDFSTEKDSRLRRKVLFDCVGECMDLRCRRYVVGGYRTWAKGVEMFRNNGCVAEEVYKDISEWGDMGDWMVDELVDKDMSTQYGRWLDFETEEFDFGVEIQKSILSSLLDEVVADF</sequence>
<dbReference type="EMBL" id="JACGCM010000838">
    <property type="protein sequence ID" value="KAF6165595.1"/>
    <property type="molecule type" value="Genomic_DNA"/>
</dbReference>
<name>A0A7J7NEI8_9MAGN</name>
<dbReference type="OrthoDB" id="765769at2759"/>
<feature type="domain" description="DUF4378" evidence="1">
    <location>
        <begin position="99"/>
        <end position="250"/>
    </location>
</feature>
<evidence type="ECO:0000259" key="1">
    <source>
        <dbReference type="Pfam" id="PF14309"/>
    </source>
</evidence>
<reference evidence="2 3" key="1">
    <citation type="journal article" date="2020" name="IScience">
        <title>Genome Sequencing of the Endangered Kingdonia uniflora (Circaeasteraceae, Ranunculales) Reveals Potential Mechanisms of Evolutionary Specialization.</title>
        <authorList>
            <person name="Sun Y."/>
            <person name="Deng T."/>
            <person name="Zhang A."/>
            <person name="Moore M.J."/>
            <person name="Landis J.B."/>
            <person name="Lin N."/>
            <person name="Zhang H."/>
            <person name="Zhang X."/>
            <person name="Huang J."/>
            <person name="Zhang X."/>
            <person name="Sun H."/>
            <person name="Wang H."/>
        </authorList>
    </citation>
    <scope>NUCLEOTIDE SEQUENCE [LARGE SCALE GENOMIC DNA]</scope>
    <source>
        <strain evidence="2">TB1705</strain>
        <tissue evidence="2">Leaf</tissue>
    </source>
</reference>
<dbReference type="InterPro" id="IPR025486">
    <property type="entry name" value="DUF4378"/>
</dbReference>
<protein>
    <recommendedName>
        <fullName evidence="1">DUF4378 domain-containing protein</fullName>
    </recommendedName>
</protein>